<keyword evidence="2" id="KW-1185">Reference proteome</keyword>
<dbReference type="HOGENOM" id="CLU_175294_0_0_6"/>
<reference evidence="1 2" key="1">
    <citation type="journal article" date="2008" name="ISME J.">
        <title>Comparative genomics of two ecotypes of the marine planktonic copiotroph Alteromonas macleodii suggests alternative lifestyles associated with different kinds of particulate organic matter.</title>
        <authorList>
            <person name="Ivars-Martinez E."/>
            <person name="Martin-Cuadrado A.B."/>
            <person name="D'Auria G."/>
            <person name="Mira A."/>
            <person name="Ferriera S."/>
            <person name="Johnson J."/>
            <person name="Friedman R."/>
            <person name="Rodriguez-Valera F."/>
        </authorList>
    </citation>
    <scope>NUCLEOTIDE SEQUENCE [LARGE SCALE GENOMIC DNA]</scope>
    <source>
        <strain evidence="2">DSM 17117 / CIP 110805 / LMG 28347 / Deep ecotype</strain>
    </source>
</reference>
<evidence type="ECO:0000313" key="2">
    <source>
        <dbReference type="Proteomes" id="UP000001870"/>
    </source>
</evidence>
<dbReference type="EMBL" id="CP001103">
    <property type="protein sequence ID" value="AEA99957.1"/>
    <property type="molecule type" value="Genomic_DNA"/>
</dbReference>
<reference evidence="1 2" key="2">
    <citation type="journal article" date="2015" name="Antonie Van Leeuwenhoek">
        <title>Ecophysiological diversity of a novel member of the genus Alteromonas, and description of Alteromonas mediterranea sp. nov.</title>
        <authorList>
            <person name="Ivanova E.P."/>
            <person name="Lopez-Perez M."/>
            <person name="Zabalos M."/>
            <person name="Nguyen S.H."/>
            <person name="Webb H.K."/>
            <person name="Ryan J."/>
            <person name="Lagutin K."/>
            <person name="Vyssotski M."/>
            <person name="Crawford R.J."/>
            <person name="Rodriguez-Valera F."/>
        </authorList>
    </citation>
    <scope>NUCLEOTIDE SEQUENCE [LARGE SCALE GENOMIC DNA]</scope>
    <source>
        <strain evidence="2">DSM 17117 / CIP 110805 / LMG 28347 / Deep ecotype</strain>
    </source>
</reference>
<dbReference type="AlphaFoldDB" id="F2G9V7"/>
<sequence length="107" mass="11525">MHASRVLLALILPALFSSLVSISALGEGRSVRNIAGQSPSEAALSVLVSEWEKSVHESADDDIDDGVPALNTINGIEKYRLLARRIASSKHHIKQRANIIRGPPSYA</sequence>
<organism evidence="1 2">
    <name type="scientific">Alteromonas mediterranea (strain DSM 17117 / CIP 110805 / LMG 28347 / Deep ecotype)</name>
    <dbReference type="NCBI Taxonomy" id="1774373"/>
    <lineage>
        <taxon>Bacteria</taxon>
        <taxon>Pseudomonadati</taxon>
        <taxon>Pseudomonadota</taxon>
        <taxon>Gammaproteobacteria</taxon>
        <taxon>Alteromonadales</taxon>
        <taxon>Alteromonadaceae</taxon>
        <taxon>Alteromonas/Salinimonas group</taxon>
        <taxon>Alteromonas</taxon>
    </lineage>
</organism>
<dbReference type="RefSeq" id="WP_012519997.1">
    <property type="nucleotide sequence ID" value="NC_011138.3"/>
</dbReference>
<gene>
    <name evidence="1" type="ordered locus">MADE_1019175</name>
</gene>
<proteinExistence type="predicted"/>
<dbReference type="Proteomes" id="UP000001870">
    <property type="component" value="Chromosome"/>
</dbReference>
<protein>
    <submittedName>
        <fullName evidence="1">Uncharacterized protein</fullName>
    </submittedName>
</protein>
<accession>F2G9V7</accession>
<dbReference type="KEGG" id="amc:MADE_1019175"/>
<name>F2G9V7_ALTMD</name>
<evidence type="ECO:0000313" key="1">
    <source>
        <dbReference type="EMBL" id="AEA99957.1"/>
    </source>
</evidence>